<dbReference type="PANTHER" id="PTHR30576">
    <property type="entry name" value="COLANIC BIOSYNTHESIS UDP-GLUCOSE LIPID CARRIER TRANSFERASE"/>
    <property type="match status" value="1"/>
</dbReference>
<protein>
    <submittedName>
        <fullName evidence="11 12">Sugar transferase EpsL</fullName>
        <ecNumber evidence="11 12">2.-.-.-</ecNumber>
    </submittedName>
</protein>
<dbReference type="EMBL" id="CYSC01000031">
    <property type="protein sequence ID" value="CUH72441.1"/>
    <property type="molecule type" value="Genomic_DNA"/>
</dbReference>
<accession>A0A0P1FP92</accession>
<keyword evidence="8" id="KW-0270">Exopolysaccharide synthesis</keyword>
<evidence type="ECO:0000313" key="12">
    <source>
        <dbReference type="EMBL" id="CUH72441.1"/>
    </source>
</evidence>
<comment type="similarity">
    <text evidence="2">Belongs to the bacterial sugar transferase family.</text>
</comment>
<keyword evidence="5 9" id="KW-0812">Transmembrane</keyword>
<evidence type="ECO:0000256" key="6">
    <source>
        <dbReference type="ARBA" id="ARBA00022989"/>
    </source>
</evidence>
<reference evidence="12 14" key="1">
    <citation type="submission" date="2015-09" db="EMBL/GenBank/DDBJ databases">
        <authorList>
            <consortium name="Swine Surveillance"/>
        </authorList>
    </citation>
    <scope>NUCLEOTIDE SEQUENCE [LARGE SCALE GENOMIC DNA]</scope>
    <source>
        <strain evidence="12 14">5120</strain>
    </source>
</reference>
<gene>
    <name evidence="12" type="primary">epsL_3</name>
    <name evidence="11" type="ORF">TL5118_03900</name>
    <name evidence="12" type="ORF">TL5120_02241</name>
</gene>
<keyword evidence="7 9" id="KW-0472">Membrane</keyword>
<dbReference type="AlphaFoldDB" id="A0A0P1FP92"/>
<evidence type="ECO:0000256" key="1">
    <source>
        <dbReference type="ARBA" id="ARBA00004236"/>
    </source>
</evidence>
<dbReference type="InterPro" id="IPR003362">
    <property type="entry name" value="Bact_transf"/>
</dbReference>
<dbReference type="GO" id="GO:0000271">
    <property type="term" value="P:polysaccharide biosynthetic process"/>
    <property type="evidence" value="ECO:0007669"/>
    <property type="project" value="UniProtKB-KW"/>
</dbReference>
<evidence type="ECO:0000259" key="10">
    <source>
        <dbReference type="Pfam" id="PF02397"/>
    </source>
</evidence>
<dbReference type="OrthoDB" id="9808602at2"/>
<dbReference type="GO" id="GO:0016780">
    <property type="term" value="F:phosphotransferase activity, for other substituted phosphate groups"/>
    <property type="evidence" value="ECO:0007669"/>
    <property type="project" value="TreeGrafter"/>
</dbReference>
<evidence type="ECO:0000256" key="2">
    <source>
        <dbReference type="ARBA" id="ARBA00006464"/>
    </source>
</evidence>
<feature type="transmembrane region" description="Helical" evidence="9">
    <location>
        <begin position="45"/>
        <end position="68"/>
    </location>
</feature>
<evidence type="ECO:0000256" key="4">
    <source>
        <dbReference type="ARBA" id="ARBA00022679"/>
    </source>
</evidence>
<evidence type="ECO:0000313" key="14">
    <source>
        <dbReference type="Proteomes" id="UP000051887"/>
    </source>
</evidence>
<evidence type="ECO:0000256" key="7">
    <source>
        <dbReference type="ARBA" id="ARBA00023136"/>
    </source>
</evidence>
<evidence type="ECO:0000313" key="11">
    <source>
        <dbReference type="EMBL" id="CUH69929.1"/>
    </source>
</evidence>
<feature type="domain" description="Bacterial sugar transferase" evidence="10">
    <location>
        <begin position="40"/>
        <end position="228"/>
    </location>
</feature>
<dbReference type="Proteomes" id="UP000051887">
    <property type="component" value="Unassembled WGS sequence"/>
</dbReference>
<keyword evidence="3" id="KW-1003">Cell membrane</keyword>
<reference evidence="11 13" key="2">
    <citation type="submission" date="2015-09" db="EMBL/GenBank/DDBJ databases">
        <authorList>
            <person name="Rodrigo-Torres L."/>
            <person name="Arahal D.R."/>
        </authorList>
    </citation>
    <scope>NUCLEOTIDE SEQUENCE [LARGE SCALE GENOMIC DNA]</scope>
    <source>
        <strain evidence="11 13">CECT 5118</strain>
    </source>
</reference>
<organism evidence="12 14">
    <name type="scientific">Thalassovita autumnalis</name>
    <dbReference type="NCBI Taxonomy" id="2072972"/>
    <lineage>
        <taxon>Bacteria</taxon>
        <taxon>Pseudomonadati</taxon>
        <taxon>Pseudomonadota</taxon>
        <taxon>Alphaproteobacteria</taxon>
        <taxon>Rhodobacterales</taxon>
        <taxon>Roseobacteraceae</taxon>
        <taxon>Thalassovita</taxon>
    </lineage>
</organism>
<proteinExistence type="inferred from homology"/>
<keyword evidence="4 12" id="KW-0808">Transferase</keyword>
<evidence type="ECO:0000256" key="3">
    <source>
        <dbReference type="ARBA" id="ARBA00022475"/>
    </source>
</evidence>
<dbReference type="EC" id="2.-.-.-" evidence="11 12"/>
<dbReference type="Pfam" id="PF02397">
    <property type="entry name" value="Bac_transf"/>
    <property type="match status" value="1"/>
</dbReference>
<sequence>MSFVDLKNEQAEVPSNQRFLAGNELRRAALAGGFYTHYGKRLMDITLVLLAAPAVLAAAIVIAVLVSLDGSSPIFRQWRVGRHGRLFRMWKFRSMVPEAEAMLRAHLVKYPDAAAEWHHYQKLKQDPRITRVGAVLRRTSLDELPQLWNVLKGEMSLVGPRPMLPEQQSLYTGQAYYSLRPGLTGPWQVSDRNACGFADRAGFDSSYLDEMSLSSDLRLIGATLPVVAKASGQ</sequence>
<comment type="subcellular location">
    <subcellularLocation>
        <location evidence="1">Cell membrane</location>
    </subcellularLocation>
</comment>
<keyword evidence="13" id="KW-1185">Reference proteome</keyword>
<evidence type="ECO:0000256" key="8">
    <source>
        <dbReference type="ARBA" id="ARBA00023169"/>
    </source>
</evidence>
<dbReference type="EMBL" id="CYSB01000041">
    <property type="protein sequence ID" value="CUH69929.1"/>
    <property type="molecule type" value="Genomic_DNA"/>
</dbReference>
<dbReference type="PANTHER" id="PTHR30576:SF4">
    <property type="entry name" value="UNDECAPRENYL-PHOSPHATE GALACTOSE PHOSPHOTRANSFERASE"/>
    <property type="match status" value="1"/>
</dbReference>
<name>A0A0P1FP92_9RHOB</name>
<evidence type="ECO:0000313" key="13">
    <source>
        <dbReference type="Proteomes" id="UP000051086"/>
    </source>
</evidence>
<keyword evidence="6 9" id="KW-1133">Transmembrane helix</keyword>
<evidence type="ECO:0000256" key="9">
    <source>
        <dbReference type="SAM" id="Phobius"/>
    </source>
</evidence>
<dbReference type="RefSeq" id="WP_082626278.1">
    <property type="nucleotide sequence ID" value="NZ_CYSB01000041.1"/>
</dbReference>
<dbReference type="Proteomes" id="UP000051086">
    <property type="component" value="Unassembled WGS sequence"/>
</dbReference>
<evidence type="ECO:0000256" key="5">
    <source>
        <dbReference type="ARBA" id="ARBA00022692"/>
    </source>
</evidence>
<dbReference type="GO" id="GO:0005886">
    <property type="term" value="C:plasma membrane"/>
    <property type="evidence" value="ECO:0007669"/>
    <property type="project" value="UniProtKB-SubCell"/>
</dbReference>